<accession>A0ABS8TH06</accession>
<feature type="non-terminal residue" evidence="1">
    <location>
        <position position="1"/>
    </location>
</feature>
<organism evidence="1 2">
    <name type="scientific">Datura stramonium</name>
    <name type="common">Jimsonweed</name>
    <name type="synonym">Common thornapple</name>
    <dbReference type="NCBI Taxonomy" id="4076"/>
    <lineage>
        <taxon>Eukaryota</taxon>
        <taxon>Viridiplantae</taxon>
        <taxon>Streptophyta</taxon>
        <taxon>Embryophyta</taxon>
        <taxon>Tracheophyta</taxon>
        <taxon>Spermatophyta</taxon>
        <taxon>Magnoliopsida</taxon>
        <taxon>eudicotyledons</taxon>
        <taxon>Gunneridae</taxon>
        <taxon>Pentapetalae</taxon>
        <taxon>asterids</taxon>
        <taxon>lamiids</taxon>
        <taxon>Solanales</taxon>
        <taxon>Solanaceae</taxon>
        <taxon>Solanoideae</taxon>
        <taxon>Datureae</taxon>
        <taxon>Datura</taxon>
    </lineage>
</organism>
<evidence type="ECO:0000313" key="2">
    <source>
        <dbReference type="Proteomes" id="UP000823775"/>
    </source>
</evidence>
<dbReference type="EMBL" id="JACEIK010001483">
    <property type="protein sequence ID" value="MCD7469772.1"/>
    <property type="molecule type" value="Genomic_DNA"/>
</dbReference>
<comment type="caution">
    <text evidence="1">The sequence shown here is derived from an EMBL/GenBank/DDBJ whole genome shotgun (WGS) entry which is preliminary data.</text>
</comment>
<gene>
    <name evidence="1" type="ORF">HAX54_009016</name>
</gene>
<dbReference type="Proteomes" id="UP000823775">
    <property type="component" value="Unassembled WGS sequence"/>
</dbReference>
<protein>
    <submittedName>
        <fullName evidence="1">Uncharacterized protein</fullName>
    </submittedName>
</protein>
<sequence length="62" mass="7191">ELSQRSEKNRRKKIDSGSCKAIHALRIAMQKPHPVWRFAMSNRNSTVESMMHRKTPAGRSTR</sequence>
<name>A0ABS8TH06_DATST</name>
<reference evidence="1 2" key="1">
    <citation type="journal article" date="2021" name="BMC Genomics">
        <title>Datura genome reveals duplications of psychoactive alkaloid biosynthetic genes and high mutation rate following tissue culture.</title>
        <authorList>
            <person name="Rajewski A."/>
            <person name="Carter-House D."/>
            <person name="Stajich J."/>
            <person name="Litt A."/>
        </authorList>
    </citation>
    <scope>NUCLEOTIDE SEQUENCE [LARGE SCALE GENOMIC DNA]</scope>
    <source>
        <strain evidence="1">AR-01</strain>
    </source>
</reference>
<keyword evidence="2" id="KW-1185">Reference proteome</keyword>
<proteinExistence type="predicted"/>
<evidence type="ECO:0000313" key="1">
    <source>
        <dbReference type="EMBL" id="MCD7469772.1"/>
    </source>
</evidence>